<gene>
    <name evidence="1" type="ORF">C9J27_05150</name>
</gene>
<organism evidence="1 2">
    <name type="scientific">Photobacterium kishitanii</name>
    <dbReference type="NCBI Taxonomy" id="318456"/>
    <lineage>
        <taxon>Bacteria</taxon>
        <taxon>Pseudomonadati</taxon>
        <taxon>Pseudomonadota</taxon>
        <taxon>Gammaproteobacteria</taxon>
        <taxon>Vibrionales</taxon>
        <taxon>Vibrionaceae</taxon>
        <taxon>Photobacterium</taxon>
    </lineage>
</organism>
<comment type="caution">
    <text evidence="1">The sequence shown here is derived from an EMBL/GenBank/DDBJ whole genome shotgun (WGS) entry which is preliminary data.</text>
</comment>
<dbReference type="Proteomes" id="UP000241426">
    <property type="component" value="Unassembled WGS sequence"/>
</dbReference>
<accession>A0A2T3KLE2</accession>
<proteinExistence type="predicted"/>
<sequence>MFDSLLTNTLPGKMNIVKFILKTCWWFFKRTPTAKGANVVINHKATKFAVKVAKPIIKTAIQKILVTNKNGNEQKKESVVANKVVNTGR</sequence>
<dbReference type="EMBL" id="PYNF01000003">
    <property type="protein sequence ID" value="PSV00522.1"/>
    <property type="molecule type" value="Genomic_DNA"/>
</dbReference>
<protein>
    <submittedName>
        <fullName evidence="1">Uncharacterized protein</fullName>
    </submittedName>
</protein>
<evidence type="ECO:0000313" key="1">
    <source>
        <dbReference type="EMBL" id="PSV00522.1"/>
    </source>
</evidence>
<evidence type="ECO:0000313" key="2">
    <source>
        <dbReference type="Proteomes" id="UP000241426"/>
    </source>
</evidence>
<name>A0A2T3KLE2_9GAMM</name>
<reference evidence="1 2" key="1">
    <citation type="submission" date="2018-01" db="EMBL/GenBank/DDBJ databases">
        <title>Whole genome sequencing of Histamine producing bacteria.</title>
        <authorList>
            <person name="Butler K."/>
        </authorList>
    </citation>
    <scope>NUCLEOTIDE SEQUENCE [LARGE SCALE GENOMIC DNA]</scope>
    <source>
        <strain evidence="1 2">FS-7.2</strain>
    </source>
</reference>
<dbReference type="AlphaFoldDB" id="A0A2T3KLE2"/>
<dbReference type="RefSeq" id="WP_107289152.1">
    <property type="nucleotide sequence ID" value="NZ_PYNF01000003.1"/>
</dbReference>